<protein>
    <submittedName>
        <fullName evidence="1">Uncharacterized protein</fullName>
    </submittedName>
</protein>
<gene>
    <name evidence="1" type="ORF">EJB05_55421</name>
</gene>
<reference evidence="1 2" key="1">
    <citation type="journal article" date="2019" name="Sci. Rep.">
        <title>A high-quality genome of Eragrostis curvula grass provides insights into Poaceae evolution and supports new strategies to enhance forage quality.</title>
        <authorList>
            <person name="Carballo J."/>
            <person name="Santos B.A.C.M."/>
            <person name="Zappacosta D."/>
            <person name="Garbus I."/>
            <person name="Selva J.P."/>
            <person name="Gallo C.A."/>
            <person name="Diaz A."/>
            <person name="Albertini E."/>
            <person name="Caccamo M."/>
            <person name="Echenique V."/>
        </authorList>
    </citation>
    <scope>NUCLEOTIDE SEQUENCE [LARGE SCALE GENOMIC DNA]</scope>
    <source>
        <strain evidence="2">cv. Victoria</strain>
        <tissue evidence="1">Leaf</tissue>
    </source>
</reference>
<dbReference type="AlphaFoldDB" id="A0A5J9SJS4"/>
<dbReference type="EMBL" id="RWGY01000741">
    <property type="protein sequence ID" value="TVT99245.1"/>
    <property type="molecule type" value="Genomic_DNA"/>
</dbReference>
<evidence type="ECO:0000313" key="2">
    <source>
        <dbReference type="Proteomes" id="UP000324897"/>
    </source>
</evidence>
<evidence type="ECO:0000313" key="1">
    <source>
        <dbReference type="EMBL" id="TVT99245.1"/>
    </source>
</evidence>
<comment type="caution">
    <text evidence="1">The sequence shown here is derived from an EMBL/GenBank/DDBJ whole genome shotgun (WGS) entry which is preliminary data.</text>
</comment>
<organism evidence="1 2">
    <name type="scientific">Eragrostis curvula</name>
    <name type="common">weeping love grass</name>
    <dbReference type="NCBI Taxonomy" id="38414"/>
    <lineage>
        <taxon>Eukaryota</taxon>
        <taxon>Viridiplantae</taxon>
        <taxon>Streptophyta</taxon>
        <taxon>Embryophyta</taxon>
        <taxon>Tracheophyta</taxon>
        <taxon>Spermatophyta</taxon>
        <taxon>Magnoliopsida</taxon>
        <taxon>Liliopsida</taxon>
        <taxon>Poales</taxon>
        <taxon>Poaceae</taxon>
        <taxon>PACMAD clade</taxon>
        <taxon>Chloridoideae</taxon>
        <taxon>Eragrostideae</taxon>
        <taxon>Eragrostidinae</taxon>
        <taxon>Eragrostis</taxon>
    </lineage>
</organism>
<sequence>MTWRRVQEDSSAGMRPSRKLMLKLRSRLVMELRFPIQGGIEPPMPRELRFSAVTRSGVCALHETPFQLQKFKDVLLHEDMGPINFGSSKHYPDAPDEKFPGRVVIGSEKKQSSYELTTMVIITVNTPLLSRPYTILCKTIQAILKTRSSGTRAIGEMINKVTWYKSAKLYT</sequence>
<dbReference type="Proteomes" id="UP000324897">
    <property type="component" value="Unassembled WGS sequence"/>
</dbReference>
<proteinExistence type="predicted"/>
<accession>A0A5J9SJS4</accession>
<dbReference type="OrthoDB" id="719406at2759"/>
<keyword evidence="2" id="KW-1185">Reference proteome</keyword>
<name>A0A5J9SJS4_9POAL</name>
<feature type="non-terminal residue" evidence="1">
    <location>
        <position position="1"/>
    </location>
</feature>
<dbReference type="Gramene" id="TVT99245">
    <property type="protein sequence ID" value="TVT99245"/>
    <property type="gene ID" value="EJB05_55421"/>
</dbReference>